<dbReference type="InterPro" id="IPR011990">
    <property type="entry name" value="TPR-like_helical_dom_sf"/>
</dbReference>
<reference evidence="3" key="1">
    <citation type="submission" date="2022-10" db="EMBL/GenBank/DDBJ databases">
        <title>Complete genome sequence of Schlegelella aquatica LMG 23380.</title>
        <authorList>
            <person name="Musilova J."/>
            <person name="Kourilova X."/>
            <person name="Bezdicek M."/>
            <person name="Hermankova K."/>
            <person name="Obruca S."/>
            <person name="Sedlar K."/>
        </authorList>
    </citation>
    <scope>NUCLEOTIDE SEQUENCE</scope>
    <source>
        <strain evidence="3">LMG 23380</strain>
    </source>
</reference>
<dbReference type="InterPro" id="IPR011006">
    <property type="entry name" value="CheY-like_superfamily"/>
</dbReference>
<organism evidence="3 4">
    <name type="scientific">Caldimonas aquatica</name>
    <dbReference type="NCBI Taxonomy" id="376175"/>
    <lineage>
        <taxon>Bacteria</taxon>
        <taxon>Pseudomonadati</taxon>
        <taxon>Pseudomonadota</taxon>
        <taxon>Betaproteobacteria</taxon>
        <taxon>Burkholderiales</taxon>
        <taxon>Sphaerotilaceae</taxon>
        <taxon>Caldimonas</taxon>
    </lineage>
</organism>
<dbReference type="SUPFAM" id="SSF52172">
    <property type="entry name" value="CheY-like"/>
    <property type="match status" value="1"/>
</dbReference>
<evidence type="ECO:0000256" key="1">
    <source>
        <dbReference type="PROSITE-ProRule" id="PRU00169"/>
    </source>
</evidence>
<sequence>MKPLDAEIGCATALVVDGNPASRSILTNMLRDFGVRQVVQTSRAADARKALEYRHFDIVVCEYHFEGQAMTGQDLIDDLRLAQILPLSTVVVMISSEAGYERVAEAAEAALDAYLIKPHTEEALRERLVQARHRKRVLRDVIQKIEARDYLAAAELCQARFETRSACWIQAARIGAELWLKLGKPHSSQKLFEAILATRALPWARLGIARSEYQAGGVQKARRTLESLLNDQPHYADAYDVMGRVLLESGEPDAALAALRRGCDLAPGCVARVQKLGVLAFYHGTPHEAGVALQRAVILGLNSKVFDLQGLVLLALLKFDAGDLRGVTQCLSSIKASREGQPQSARLRRFEEVIQIVRALLERQIAEAVMRTQGLLQELRAPDFEFEAASNLLAVLARLLRREVKFPELSEHLQTLAARFAVSRASCELLSRAAHGRPDFDALIRECYASTCARAEEAVSHTLSGRPDEAVALLMDAAERTLNAKLMDLAQHTLERHWSAIADREALKARVDALDKQYRSYGTQIRLGQHDIVRLEQGSPRPGAEATPAPGS</sequence>
<dbReference type="PROSITE" id="PS50110">
    <property type="entry name" value="RESPONSE_REGULATORY"/>
    <property type="match status" value="1"/>
</dbReference>
<dbReference type="InterPro" id="IPR001789">
    <property type="entry name" value="Sig_transdc_resp-reg_receiver"/>
</dbReference>
<dbReference type="SMART" id="SM00448">
    <property type="entry name" value="REC"/>
    <property type="match status" value="1"/>
</dbReference>
<dbReference type="InterPro" id="IPR052048">
    <property type="entry name" value="ST_Response_Regulator"/>
</dbReference>
<evidence type="ECO:0000259" key="2">
    <source>
        <dbReference type="PROSITE" id="PS50110"/>
    </source>
</evidence>
<dbReference type="Proteomes" id="UP001163266">
    <property type="component" value="Chromosome"/>
</dbReference>
<protein>
    <submittedName>
        <fullName evidence="3">Response regulator</fullName>
    </submittedName>
</protein>
<dbReference type="EMBL" id="CP110257">
    <property type="protein sequence ID" value="UZD54120.1"/>
    <property type="molecule type" value="Genomic_DNA"/>
</dbReference>
<dbReference type="PANTHER" id="PTHR43228">
    <property type="entry name" value="TWO-COMPONENT RESPONSE REGULATOR"/>
    <property type="match status" value="1"/>
</dbReference>
<keyword evidence="4" id="KW-1185">Reference proteome</keyword>
<evidence type="ECO:0000313" key="4">
    <source>
        <dbReference type="Proteomes" id="UP001163266"/>
    </source>
</evidence>
<dbReference type="RefSeq" id="WP_264891689.1">
    <property type="nucleotide sequence ID" value="NZ_CP110257.1"/>
</dbReference>
<accession>A0ABY6MP46</accession>
<dbReference type="SUPFAM" id="SSF48452">
    <property type="entry name" value="TPR-like"/>
    <property type="match status" value="1"/>
</dbReference>
<comment type="caution">
    <text evidence="1">Lacks conserved residue(s) required for the propagation of feature annotation.</text>
</comment>
<evidence type="ECO:0000313" key="3">
    <source>
        <dbReference type="EMBL" id="UZD54120.1"/>
    </source>
</evidence>
<dbReference type="Gene3D" id="3.40.50.2300">
    <property type="match status" value="1"/>
</dbReference>
<dbReference type="PANTHER" id="PTHR43228:SF1">
    <property type="entry name" value="TWO-COMPONENT RESPONSE REGULATOR ARR22"/>
    <property type="match status" value="1"/>
</dbReference>
<gene>
    <name evidence="3" type="ORF">OMP39_10570</name>
</gene>
<proteinExistence type="predicted"/>
<dbReference type="Pfam" id="PF00072">
    <property type="entry name" value="Response_reg"/>
    <property type="match status" value="1"/>
</dbReference>
<name>A0ABY6MP46_9BURK</name>
<feature type="domain" description="Response regulatory" evidence="2">
    <location>
        <begin position="12"/>
        <end position="132"/>
    </location>
</feature>
<dbReference type="Gene3D" id="1.25.40.10">
    <property type="entry name" value="Tetratricopeptide repeat domain"/>
    <property type="match status" value="1"/>
</dbReference>